<dbReference type="RefSeq" id="WP_174680807.1">
    <property type="nucleotide sequence ID" value="NZ_JABUQZ010000001.1"/>
</dbReference>
<dbReference type="Proteomes" id="UP001016761">
    <property type="component" value="Unassembled WGS sequence"/>
</dbReference>
<organism evidence="2 4">
    <name type="scientific">Haloterrigena gelatinilytica</name>
    <dbReference type="NCBI Taxonomy" id="2741724"/>
    <lineage>
        <taxon>Archaea</taxon>
        <taxon>Methanobacteriati</taxon>
        <taxon>Methanobacteriota</taxon>
        <taxon>Stenosarchaea group</taxon>
        <taxon>Halobacteria</taxon>
        <taxon>Halobacteriales</taxon>
        <taxon>Natrialbaceae</taxon>
        <taxon>Haloterrigena</taxon>
    </lineage>
</organism>
<proteinExistence type="predicted"/>
<protein>
    <submittedName>
        <fullName evidence="2">Sensor protein</fullName>
    </submittedName>
</protein>
<dbReference type="InterPro" id="IPR019278">
    <property type="entry name" value="DICT_dom"/>
</dbReference>
<evidence type="ECO:0000313" key="4">
    <source>
        <dbReference type="Proteomes" id="UP000728647"/>
    </source>
</evidence>
<dbReference type="Pfam" id="PF10069">
    <property type="entry name" value="DICT"/>
    <property type="match status" value="1"/>
</dbReference>
<evidence type="ECO:0000259" key="1">
    <source>
        <dbReference type="Pfam" id="PF10069"/>
    </source>
</evidence>
<comment type="caution">
    <text evidence="2">The sequence shown here is derived from an EMBL/GenBank/DDBJ whole genome shotgun (WGS) entry which is preliminary data.</text>
</comment>
<dbReference type="EMBL" id="JABUQZ010000001">
    <property type="protein sequence ID" value="NUC72927.1"/>
    <property type="molecule type" value="Genomic_DNA"/>
</dbReference>
<evidence type="ECO:0000313" key="3">
    <source>
        <dbReference type="EMBL" id="NUC72927.1"/>
    </source>
</evidence>
<keyword evidence="5" id="KW-1185">Reference proteome</keyword>
<dbReference type="AlphaFoldDB" id="A0A8J8KHN0"/>
<name>A0A8J8KHN0_9EURY</name>
<dbReference type="Proteomes" id="UP000728647">
    <property type="component" value="Unassembled WGS sequence"/>
</dbReference>
<evidence type="ECO:0000313" key="2">
    <source>
        <dbReference type="EMBL" id="NUB91334.1"/>
    </source>
</evidence>
<dbReference type="EMBL" id="JABURA010000001">
    <property type="protein sequence ID" value="NUB91334.1"/>
    <property type="molecule type" value="Genomic_DNA"/>
</dbReference>
<accession>A0A8J8KHN0</accession>
<feature type="domain" description="DICT" evidence="1">
    <location>
        <begin position="120"/>
        <end position="196"/>
    </location>
</feature>
<gene>
    <name evidence="2" type="ORF">HT576_09930</name>
    <name evidence="3" type="ORF">HTZ84_11495</name>
</gene>
<sequence length="253" mass="27504">MTLSDYFDRLEAPARTVTVYAPQPRPAIADRIETETGVDTVDYRSLPAGAAAEEGFLVVREGAEKTSDEPASGEDGEFVAAIGLAAAREFLEPPIVAPWAETDDGAYRRVIEVFEATVWQALDRRQLLAISREIETRAWRVGSGTLRVSFQRAAALEAMAPVYVRLAGESTLDVHAYVADEWDRPSIPGVTIHADAGPEIGTFWVLAFDGGGDELRTGGLIARERADGTFEGYWTDDATLVAELEDALRDSVD</sequence>
<evidence type="ECO:0000313" key="5">
    <source>
        <dbReference type="Proteomes" id="UP001016761"/>
    </source>
</evidence>
<reference evidence="2 5" key="1">
    <citation type="submission" date="2020-06" db="EMBL/GenBank/DDBJ databases">
        <title>Haloterrigena sp. nov., an extremely halophilic archaeon isolated from a saline sediment.</title>
        <authorList>
            <person name="Liu B.-B."/>
        </authorList>
    </citation>
    <scope>NUCLEOTIDE SEQUENCE</scope>
    <source>
        <strain evidence="2">SYSU A121-1</strain>
        <strain evidence="3 5">SYSU A558-1</strain>
    </source>
</reference>
<dbReference type="OrthoDB" id="198447at2157"/>